<dbReference type="Proteomes" id="UP000006620">
    <property type="component" value="Chromosome"/>
</dbReference>
<protein>
    <submittedName>
        <fullName evidence="1">Uncharacterized protein</fullName>
    </submittedName>
</protein>
<organism evidence="1 2">
    <name type="scientific">Paenibacillus mucilaginosus (strain KNP414)</name>
    <dbReference type="NCBI Taxonomy" id="1036673"/>
    <lineage>
        <taxon>Bacteria</taxon>
        <taxon>Bacillati</taxon>
        <taxon>Bacillota</taxon>
        <taxon>Bacilli</taxon>
        <taxon>Bacillales</taxon>
        <taxon>Paenibacillaceae</taxon>
        <taxon>Paenibacillus</taxon>
    </lineage>
</organism>
<dbReference type="EMBL" id="CP002869">
    <property type="protein sequence ID" value="AEI45783.1"/>
    <property type="molecule type" value="Genomic_DNA"/>
</dbReference>
<evidence type="ECO:0000313" key="1">
    <source>
        <dbReference type="EMBL" id="AEI45783.1"/>
    </source>
</evidence>
<dbReference type="RefSeq" id="WP_013920924.1">
    <property type="nucleotide sequence ID" value="NC_015690.1"/>
</dbReference>
<dbReference type="PATRIC" id="fig|1036673.3.peg.6787"/>
<dbReference type="HOGENOM" id="CLU_2247350_0_0_9"/>
<proteinExistence type="predicted"/>
<reference evidence="1 2" key="2">
    <citation type="journal article" date="2013" name="Genome Announc.">
        <title>Genome Sequence of Growth-Improving Paenibacillus mucilaginosus Strain KNP414.</title>
        <authorList>
            <person name="Lu J.J."/>
            <person name="Wang J.F."/>
            <person name="Hu X.F."/>
        </authorList>
    </citation>
    <scope>NUCLEOTIDE SEQUENCE [LARGE SCALE GENOMIC DNA]</scope>
    <source>
        <strain evidence="1 2">KNP414</strain>
    </source>
</reference>
<gene>
    <name evidence="1" type="ordered locus">KNP414_07273</name>
</gene>
<reference evidence="2" key="1">
    <citation type="submission" date="2011-06" db="EMBL/GenBank/DDBJ databases">
        <title>Complete genome sequence of Paenibacillus mucilaginosus KNP414.</title>
        <authorList>
            <person name="Wang J."/>
            <person name="Hu S."/>
            <person name="Hu X."/>
            <person name="Zhang B."/>
            <person name="Dong D."/>
            <person name="Zhang S."/>
            <person name="Zhao K."/>
            <person name="Wu D."/>
        </authorList>
    </citation>
    <scope>NUCLEOTIDE SEQUENCE [LARGE SCALE GENOMIC DNA]</scope>
    <source>
        <strain evidence="2">KNP414</strain>
    </source>
</reference>
<evidence type="ECO:0000313" key="2">
    <source>
        <dbReference type="Proteomes" id="UP000006620"/>
    </source>
</evidence>
<sequence>MTVKHSIKCSGSEILVRETPEKTYILAIQSTTNPLGFGNVLETFTDKDEAIRSAELFCRSLAAAKERGYYLENGYFVKPQREKIPVTTSFHAGQTEEGWIEQLSRG</sequence>
<accession>F8FP04</accession>
<name>F8FP04_PAEMK</name>
<dbReference type="KEGG" id="pms:KNP414_07273"/>
<dbReference type="AlphaFoldDB" id="F8FP04"/>